<gene>
    <name evidence="2" type="ORF">QIS99_28840</name>
</gene>
<proteinExistence type="predicted"/>
<dbReference type="InterPro" id="IPR027417">
    <property type="entry name" value="P-loop_NTPase"/>
</dbReference>
<sequence length="893" mass="100355">MSRDTTRKGFLQRARRANFQSNGPDKPKVRRERGDLQLTDVVGHLTVTRTGQVTAWYLLAPQRWSFRTHADGNSLIAQHAQRLAQLVGRRLHIRVTHRPYPVARWAAALHDSVVNPLPGWDRYLQEEQQRVARLPLADKCVYYGVQIGKISSGSVQKIAAKAVHRQLRQLQQDISAVDRIMSGPGLDARPAQATDMDWLMTRSIGLGLPAPLHSTPQPTDIWNESDLGEWTDGIQWAAPSPFADHILVSGNRSGRREQRYVSVLTLGRMDLPDIPESGMGPWLQRLDQLRFSYELSATIDVRDATEAGNEINKQLDRIRHQYSHHREHGVQPPLSLTRQSQIGQIVEDDISHGAAGLSTRTRGWFRIALSAPTLETLEERISKLKEKFQPSVLIAHPQGQYALAREFIPGEPLSSEAYARRMPVRTLGASLPSVTSDIGDRRGPNLGYTSGVSRRPVMWHPWNSMETRDSNGLSVVLGTQGSGKTALCGSICYHTSMMGVPWVVLDPSGPIGRLCEMEDLRPYSKAINLMHSEPGTLNPYRMIPDPDIARYTRDNPEYRGADNPEITAMRAYQTDLQRATRIRNTLAQDVLTMMLPREIATSRETHMVLTQAFGHVEGTIHNSPRDVIDGLRKVQQSSNYGEHAQYLIQLLENAAETPHGQLIFPAAEGGDDGYQTRHWRLVVFSLQGLALPAEQTPPEEWGVEERLSMPMMHLAAWYAQSRIYQRDIGERKGLWLDEAHDFQRVTSGRELLRKTGRDSRKHNTRALLSTQDGQDALTAGLENWVDSVFVGRTVGSDAQRAALKLLRIEEGSGYEEMLAGLSPEVHGNDKRNSERPREFVFSDGSGRVERITIPLRQRPALYRALNTRPRDEERSDMQANPWLSMTKGKGGQA</sequence>
<dbReference type="Pfam" id="PF12846">
    <property type="entry name" value="AAA_10"/>
    <property type="match status" value="1"/>
</dbReference>
<evidence type="ECO:0000313" key="2">
    <source>
        <dbReference type="EMBL" id="MDI3390168.1"/>
    </source>
</evidence>
<dbReference type="Proteomes" id="UP001224661">
    <property type="component" value="Unassembled WGS sequence"/>
</dbReference>
<dbReference type="RefSeq" id="WP_282516647.1">
    <property type="nucleotide sequence ID" value="NZ_JASCIR010000040.1"/>
</dbReference>
<keyword evidence="2" id="KW-0067">ATP-binding</keyword>
<dbReference type="SUPFAM" id="SSF52540">
    <property type="entry name" value="P-loop containing nucleoside triphosphate hydrolases"/>
    <property type="match status" value="1"/>
</dbReference>
<comment type="caution">
    <text evidence="2">The sequence shown here is derived from an EMBL/GenBank/DDBJ whole genome shotgun (WGS) entry which is preliminary data.</text>
</comment>
<dbReference type="Gene3D" id="3.40.50.300">
    <property type="entry name" value="P-loop containing nucleotide triphosphate hydrolases"/>
    <property type="match status" value="2"/>
</dbReference>
<organism evidence="2 3">
    <name type="scientific">Streptomyces solicavernae</name>
    <dbReference type="NCBI Taxonomy" id="3043614"/>
    <lineage>
        <taxon>Bacteria</taxon>
        <taxon>Bacillati</taxon>
        <taxon>Actinomycetota</taxon>
        <taxon>Actinomycetes</taxon>
        <taxon>Kitasatosporales</taxon>
        <taxon>Streptomycetaceae</taxon>
        <taxon>Streptomyces</taxon>
    </lineage>
</organism>
<dbReference type="GO" id="GO:0005524">
    <property type="term" value="F:ATP binding"/>
    <property type="evidence" value="ECO:0007669"/>
    <property type="project" value="UniProtKB-KW"/>
</dbReference>
<dbReference type="EMBL" id="JASCIR010000040">
    <property type="protein sequence ID" value="MDI3390168.1"/>
    <property type="molecule type" value="Genomic_DNA"/>
</dbReference>
<protein>
    <submittedName>
        <fullName evidence="2">ATP-binding protein</fullName>
    </submittedName>
</protein>
<accession>A0ABT6S0F5</accession>
<keyword evidence="2" id="KW-0547">Nucleotide-binding</keyword>
<reference evidence="2 3" key="1">
    <citation type="submission" date="2023-05" db="EMBL/GenBank/DDBJ databases">
        <title>Draft genome sequence of Streptomyces sp. B-S-A8 isolated from a cave soil in Thailand.</title>
        <authorList>
            <person name="Chamroensaksri N."/>
            <person name="Muangham S."/>
        </authorList>
    </citation>
    <scope>NUCLEOTIDE SEQUENCE [LARGE SCALE GENOMIC DNA]</scope>
    <source>
        <strain evidence="2 3">B-S-A8</strain>
    </source>
</reference>
<evidence type="ECO:0000313" key="3">
    <source>
        <dbReference type="Proteomes" id="UP001224661"/>
    </source>
</evidence>
<feature type="region of interest" description="Disordered" evidence="1">
    <location>
        <begin position="1"/>
        <end position="30"/>
    </location>
</feature>
<name>A0ABT6S0F5_9ACTN</name>
<feature type="region of interest" description="Disordered" evidence="1">
    <location>
        <begin position="866"/>
        <end position="893"/>
    </location>
</feature>
<evidence type="ECO:0000256" key="1">
    <source>
        <dbReference type="SAM" id="MobiDB-lite"/>
    </source>
</evidence>
<keyword evidence="3" id="KW-1185">Reference proteome</keyword>